<keyword evidence="1" id="KW-0472">Membrane</keyword>
<name>A0A6A0BC51_9LACT</name>
<sequence length="146" mass="17040">MNSEYVEIKWKKSKLLLVVVLLIGITVYYTKGRNNVINRYVEDKTLKLQLFPNVKGVVIKSELQDNYFSEKTYKKLEITIPSFASVNDDTGKNTKLATQVIDRDKLDSGIEEWLKTTYDSNEAKKMTDHIVIYYRDDKIIDETFSK</sequence>
<reference evidence="2 3" key="1">
    <citation type="submission" date="2020-02" db="EMBL/GenBank/DDBJ databases">
        <title>Draft genome sequence of Lactococcus sp. Hs30E4-3.</title>
        <authorList>
            <person name="Noda S."/>
            <person name="Yuki M."/>
            <person name="Ohkuma M."/>
        </authorList>
    </citation>
    <scope>NUCLEOTIDE SEQUENCE [LARGE SCALE GENOMIC DNA]</scope>
    <source>
        <strain evidence="2 3">Hs30E4-3</strain>
    </source>
</reference>
<accession>A0A6A0BC51</accession>
<keyword evidence="1" id="KW-1133">Transmembrane helix</keyword>
<evidence type="ECO:0000313" key="3">
    <source>
        <dbReference type="Proteomes" id="UP000480303"/>
    </source>
</evidence>
<evidence type="ECO:0000256" key="1">
    <source>
        <dbReference type="SAM" id="Phobius"/>
    </source>
</evidence>
<proteinExistence type="predicted"/>
<gene>
    <name evidence="2" type="ORF">Hs30E_06220</name>
</gene>
<comment type="caution">
    <text evidence="2">The sequence shown here is derived from an EMBL/GenBank/DDBJ whole genome shotgun (WGS) entry which is preliminary data.</text>
</comment>
<evidence type="ECO:0000313" key="2">
    <source>
        <dbReference type="EMBL" id="GFH42071.1"/>
    </source>
</evidence>
<keyword evidence="3" id="KW-1185">Reference proteome</keyword>
<dbReference type="AlphaFoldDB" id="A0A6A0BC51"/>
<dbReference type="Proteomes" id="UP000480303">
    <property type="component" value="Unassembled WGS sequence"/>
</dbReference>
<feature type="transmembrane region" description="Helical" evidence="1">
    <location>
        <begin position="12"/>
        <end position="30"/>
    </location>
</feature>
<dbReference type="EMBL" id="BLLI01000011">
    <property type="protein sequence ID" value="GFH42071.1"/>
    <property type="molecule type" value="Genomic_DNA"/>
</dbReference>
<protein>
    <submittedName>
        <fullName evidence="2">Uncharacterized protein</fullName>
    </submittedName>
</protein>
<dbReference type="RefSeq" id="WP_172207885.1">
    <property type="nucleotide sequence ID" value="NZ_BLLI01000011.1"/>
</dbReference>
<organism evidence="2 3">
    <name type="scientific">Pseudolactococcus hodotermopsidis</name>
    <dbReference type="NCBI Taxonomy" id="2709157"/>
    <lineage>
        <taxon>Bacteria</taxon>
        <taxon>Bacillati</taxon>
        <taxon>Bacillota</taxon>
        <taxon>Bacilli</taxon>
        <taxon>Lactobacillales</taxon>
        <taxon>Streptococcaceae</taxon>
        <taxon>Pseudolactococcus</taxon>
    </lineage>
</organism>
<keyword evidence="1" id="KW-0812">Transmembrane</keyword>